<protein>
    <submittedName>
        <fullName evidence="1">Uncharacterized protein</fullName>
    </submittedName>
</protein>
<organism evidence="1 2">
    <name type="scientific">Mucuna pruriens</name>
    <name type="common">Velvet bean</name>
    <name type="synonym">Dolichos pruriens</name>
    <dbReference type="NCBI Taxonomy" id="157652"/>
    <lineage>
        <taxon>Eukaryota</taxon>
        <taxon>Viridiplantae</taxon>
        <taxon>Streptophyta</taxon>
        <taxon>Embryophyta</taxon>
        <taxon>Tracheophyta</taxon>
        <taxon>Spermatophyta</taxon>
        <taxon>Magnoliopsida</taxon>
        <taxon>eudicotyledons</taxon>
        <taxon>Gunneridae</taxon>
        <taxon>Pentapetalae</taxon>
        <taxon>rosids</taxon>
        <taxon>fabids</taxon>
        <taxon>Fabales</taxon>
        <taxon>Fabaceae</taxon>
        <taxon>Papilionoideae</taxon>
        <taxon>50 kb inversion clade</taxon>
        <taxon>NPAAA clade</taxon>
        <taxon>indigoferoid/millettioid clade</taxon>
        <taxon>Phaseoleae</taxon>
        <taxon>Mucuna</taxon>
    </lineage>
</organism>
<evidence type="ECO:0000313" key="1">
    <source>
        <dbReference type="EMBL" id="RDX91751.1"/>
    </source>
</evidence>
<name>A0A371GME5_MUCPR</name>
<dbReference type="Proteomes" id="UP000257109">
    <property type="component" value="Unassembled WGS sequence"/>
</dbReference>
<gene>
    <name evidence="1" type="ORF">CR513_26221</name>
</gene>
<sequence>MCGWVELLHEKFESVNAFKTFKVVTKLKLEIPNLLQGSHKIVVLRNNKPCLAHLNKMGLLKAESHPYGYGYKSSLQMIIPKRINNIWRADFINT</sequence>
<reference evidence="1" key="1">
    <citation type="submission" date="2018-05" db="EMBL/GenBank/DDBJ databases">
        <title>Draft genome of Mucuna pruriens seed.</title>
        <authorList>
            <person name="Nnadi N.E."/>
            <person name="Vos R."/>
            <person name="Hasami M.H."/>
            <person name="Devisetty U.K."/>
            <person name="Aguiy J.C."/>
        </authorList>
    </citation>
    <scope>NUCLEOTIDE SEQUENCE [LARGE SCALE GENOMIC DNA]</scope>
    <source>
        <strain evidence="1">JCA_2017</strain>
    </source>
</reference>
<proteinExistence type="predicted"/>
<dbReference type="AlphaFoldDB" id="A0A371GME5"/>
<comment type="caution">
    <text evidence="1">The sequence shown here is derived from an EMBL/GenBank/DDBJ whole genome shotgun (WGS) entry which is preliminary data.</text>
</comment>
<feature type="non-terminal residue" evidence="1">
    <location>
        <position position="1"/>
    </location>
</feature>
<keyword evidence="2" id="KW-1185">Reference proteome</keyword>
<accession>A0A371GME5</accession>
<evidence type="ECO:0000313" key="2">
    <source>
        <dbReference type="Proteomes" id="UP000257109"/>
    </source>
</evidence>
<dbReference type="EMBL" id="QJKJ01005043">
    <property type="protein sequence ID" value="RDX91751.1"/>
    <property type="molecule type" value="Genomic_DNA"/>
</dbReference>